<evidence type="ECO:0000259" key="1">
    <source>
        <dbReference type="SMART" id="SM00867"/>
    </source>
</evidence>
<dbReference type="InterPro" id="IPR007372">
    <property type="entry name" value="Lipid/polyisoprenoid-bd_YceI"/>
</dbReference>
<dbReference type="eggNOG" id="COG2353">
    <property type="taxonomic scope" value="Bacteria"/>
</dbReference>
<keyword evidence="3" id="KW-1185">Reference proteome</keyword>
<dbReference type="InterPro" id="IPR036761">
    <property type="entry name" value="TTHA0802/YceI-like_sf"/>
</dbReference>
<dbReference type="PATRIC" id="fig|1121939.11.peg.2100"/>
<dbReference type="Gene3D" id="2.40.128.110">
    <property type="entry name" value="Lipid/polyisoprenoid-binding, YceI-like"/>
    <property type="match status" value="1"/>
</dbReference>
<name>S2KKI3_LITA3</name>
<evidence type="ECO:0000313" key="2">
    <source>
        <dbReference type="EMBL" id="EPC02672.1"/>
    </source>
</evidence>
<reference evidence="2 3" key="1">
    <citation type="journal article" date="2013" name="Genome Announc.">
        <title>Draft genome sequence of the moderately halophilic gammaproteobacterium Halomonas anticariensis FP35.</title>
        <authorList>
            <person name="Tahrioui A."/>
            <person name="Quesada E."/>
            <person name="Llamas I."/>
        </authorList>
    </citation>
    <scope>NUCLEOTIDE SEQUENCE [LARGE SCALE GENOMIC DNA]</scope>
    <source>
        <strain evidence="3">DSM 16096 / CECT 5854 / LMG 22089 / FP35</strain>
    </source>
</reference>
<organism evidence="2 3">
    <name type="scientific">Litchfieldella anticariensis (strain DSM 16096 / CECT 5854 / CIP 108499 / LMG 22089 / FP35)</name>
    <name type="common">Halomonas anticariensis</name>
    <dbReference type="NCBI Taxonomy" id="1121939"/>
    <lineage>
        <taxon>Bacteria</taxon>
        <taxon>Pseudomonadati</taxon>
        <taxon>Pseudomonadota</taxon>
        <taxon>Gammaproteobacteria</taxon>
        <taxon>Oceanospirillales</taxon>
        <taxon>Halomonadaceae</taxon>
        <taxon>Litchfieldella</taxon>
    </lineage>
</organism>
<dbReference type="SUPFAM" id="SSF101874">
    <property type="entry name" value="YceI-like"/>
    <property type="match status" value="1"/>
</dbReference>
<protein>
    <recommendedName>
        <fullName evidence="1">Lipid/polyisoprenoid-binding YceI-like domain-containing protein</fullName>
    </recommendedName>
</protein>
<accession>S2KKI3</accession>
<feature type="domain" description="Lipid/polyisoprenoid-binding YceI-like" evidence="1">
    <location>
        <begin position="34"/>
        <end position="194"/>
    </location>
</feature>
<dbReference type="RefSeq" id="WP_016416608.1">
    <property type="nucleotide sequence ID" value="NZ_AUAB01000002.1"/>
</dbReference>
<comment type="caution">
    <text evidence="2">The sequence shown here is derived from an EMBL/GenBank/DDBJ whole genome shotgun (WGS) entry which is preliminary data.</text>
</comment>
<dbReference type="Proteomes" id="UP000014463">
    <property type="component" value="Unassembled WGS sequence"/>
</dbReference>
<gene>
    <name evidence="2" type="ORF">L861_10025</name>
</gene>
<dbReference type="SMART" id="SM00867">
    <property type="entry name" value="YceI"/>
    <property type="match status" value="1"/>
</dbReference>
<dbReference type="Pfam" id="PF04264">
    <property type="entry name" value="YceI"/>
    <property type="match status" value="1"/>
</dbReference>
<proteinExistence type="predicted"/>
<dbReference type="PANTHER" id="PTHR34406:SF1">
    <property type="entry name" value="PROTEIN YCEI"/>
    <property type="match status" value="1"/>
</dbReference>
<dbReference type="STRING" id="1121939.L861_10025"/>
<evidence type="ECO:0000313" key="3">
    <source>
        <dbReference type="Proteomes" id="UP000014463"/>
    </source>
</evidence>
<dbReference type="EMBL" id="ASTJ01000024">
    <property type="protein sequence ID" value="EPC02672.1"/>
    <property type="molecule type" value="Genomic_DNA"/>
</dbReference>
<dbReference type="PANTHER" id="PTHR34406">
    <property type="entry name" value="PROTEIN YCEI"/>
    <property type="match status" value="1"/>
</dbReference>
<sequence>MAHRIKPLLEPSGYLMSILLLGVALSAKGATTPTWKLEGESSKIELVGVAEDRKAVAEVGHFDANVDLNLKNPSASSVVVIVDAASITTGDATIDAMLHGRKWFKVERYPEIVFRSTEILGPSEGKMSIEGELSVLDTTREVVVPMEIEQAESRIHVQGSLELDRTDYDVGQAAWRSDDTVEHEVKVVFDLTLVR</sequence>
<dbReference type="AlphaFoldDB" id="S2KKI3"/>